<comment type="caution">
    <text evidence="1">The sequence shown here is derived from an EMBL/GenBank/DDBJ whole genome shotgun (WGS) entry which is preliminary data.</text>
</comment>
<dbReference type="Pfam" id="PF11828">
    <property type="entry name" value="DUF3348"/>
    <property type="match status" value="1"/>
</dbReference>
<sequence length="252" mass="27356">MAQALKRNAFHSSRLVRLLTDMGSVDAAAPGSAFAEKLSLWVDYTDAIALCAVHSPGPAGAGAASLAKAASPLPASAYQTVADAFAKLRSKLERGIGTSPLPDDVSGAFEPYRRYYLAHQHDMEDSVGPLRARVREVLLRATPELKQLATLDAALDGILCARESRLLSTLPMLLQRRFAHLHKAHQQQLPLAETTAGDTAEPDASERWLQAGGWLARFRQEMQTVLLAELDVRLQPTLGLLEALHHKTNNTP</sequence>
<reference evidence="1 2" key="1">
    <citation type="submission" date="2018-05" db="EMBL/GenBank/DDBJ databases">
        <title>Rhodoferax soyangensis sp.nov., isolated from an oligotrophic freshwater lake.</title>
        <authorList>
            <person name="Park M."/>
        </authorList>
    </citation>
    <scope>NUCLEOTIDE SEQUENCE [LARGE SCALE GENOMIC DNA]</scope>
    <source>
        <strain evidence="1 2">IMCC26218</strain>
    </source>
</reference>
<accession>A0A3E1RAY5</accession>
<keyword evidence="2" id="KW-1185">Reference proteome</keyword>
<evidence type="ECO:0000313" key="1">
    <source>
        <dbReference type="EMBL" id="RFO95830.1"/>
    </source>
</evidence>
<gene>
    <name evidence="1" type="ORF">DIC66_16730</name>
</gene>
<dbReference type="OrthoDB" id="5949373at2"/>
<dbReference type="AlphaFoldDB" id="A0A3E1RAY5"/>
<organism evidence="1 2">
    <name type="scientific">Rhodoferax lacus</name>
    <dbReference type="NCBI Taxonomy" id="2184758"/>
    <lineage>
        <taxon>Bacteria</taxon>
        <taxon>Pseudomonadati</taxon>
        <taxon>Pseudomonadota</taxon>
        <taxon>Betaproteobacteria</taxon>
        <taxon>Burkholderiales</taxon>
        <taxon>Comamonadaceae</taxon>
        <taxon>Rhodoferax</taxon>
    </lineage>
</organism>
<dbReference type="InterPro" id="IPR021783">
    <property type="entry name" value="DUF3348"/>
</dbReference>
<dbReference type="RefSeq" id="WP_117179235.1">
    <property type="nucleotide sequence ID" value="NZ_QFZK01000012.1"/>
</dbReference>
<dbReference type="Proteomes" id="UP000260665">
    <property type="component" value="Unassembled WGS sequence"/>
</dbReference>
<protein>
    <submittedName>
        <fullName evidence="1">DUF3348 domain-containing protein</fullName>
    </submittedName>
</protein>
<evidence type="ECO:0000313" key="2">
    <source>
        <dbReference type="Proteomes" id="UP000260665"/>
    </source>
</evidence>
<proteinExistence type="predicted"/>
<name>A0A3E1RAY5_9BURK</name>
<dbReference type="EMBL" id="QFZK01000012">
    <property type="protein sequence ID" value="RFO95830.1"/>
    <property type="molecule type" value="Genomic_DNA"/>
</dbReference>